<reference evidence="2" key="1">
    <citation type="submission" date="2021-02" db="EMBL/GenBank/DDBJ databases">
        <authorList>
            <person name="Nowell W R."/>
        </authorList>
    </citation>
    <scope>NUCLEOTIDE SEQUENCE</scope>
</reference>
<dbReference type="Proteomes" id="UP000681720">
    <property type="component" value="Unassembled WGS sequence"/>
</dbReference>
<feature type="non-terminal residue" evidence="2">
    <location>
        <position position="1"/>
    </location>
</feature>
<evidence type="ECO:0000313" key="2">
    <source>
        <dbReference type="EMBL" id="CAF4572993.1"/>
    </source>
</evidence>
<evidence type="ECO:0000313" key="3">
    <source>
        <dbReference type="EMBL" id="CAF4822980.1"/>
    </source>
</evidence>
<protein>
    <recommendedName>
        <fullName evidence="1">AAA ATPase AAA+ lid domain-containing protein</fullName>
    </recommendedName>
</protein>
<evidence type="ECO:0000313" key="4">
    <source>
        <dbReference type="Proteomes" id="UP000681720"/>
    </source>
</evidence>
<comment type="caution">
    <text evidence="2">The sequence shown here is derived from an EMBL/GenBank/DDBJ whole genome shotgun (WGS) entry which is preliminary data.</text>
</comment>
<dbReference type="AlphaFoldDB" id="A0A8S2YMR3"/>
<feature type="domain" description="AAA ATPase AAA+ lid" evidence="1">
    <location>
        <begin position="3"/>
        <end position="24"/>
    </location>
</feature>
<accession>A0A8S2YMR3</accession>
<dbReference type="EMBL" id="CAJOBH010145119">
    <property type="protein sequence ID" value="CAF4822980.1"/>
    <property type="molecule type" value="Genomic_DNA"/>
</dbReference>
<dbReference type="Proteomes" id="UP000681967">
    <property type="component" value="Unassembled WGS sequence"/>
</dbReference>
<dbReference type="InterPro" id="IPR041569">
    <property type="entry name" value="AAA_lid_3"/>
</dbReference>
<name>A0A8S2YMR3_9BILA</name>
<dbReference type="Pfam" id="PF17862">
    <property type="entry name" value="AAA_lid_3"/>
    <property type="match status" value="1"/>
</dbReference>
<sequence length="62" mass="7007">LHFSGADLAALIREASEVAMTEHILKSLSIENACVYQSHIDRAFSKMIPSVSEADRRRYEEL</sequence>
<dbReference type="EMBL" id="CAJOBJ010097864">
    <property type="protein sequence ID" value="CAF4572993.1"/>
    <property type="molecule type" value="Genomic_DNA"/>
</dbReference>
<gene>
    <name evidence="3" type="ORF">BYL167_LOCUS49078</name>
    <name evidence="2" type="ORF">GIL414_LOCUS37755</name>
</gene>
<feature type="non-terminal residue" evidence="2">
    <location>
        <position position="62"/>
    </location>
</feature>
<organism evidence="2 4">
    <name type="scientific">Rotaria magnacalcarata</name>
    <dbReference type="NCBI Taxonomy" id="392030"/>
    <lineage>
        <taxon>Eukaryota</taxon>
        <taxon>Metazoa</taxon>
        <taxon>Spiralia</taxon>
        <taxon>Gnathifera</taxon>
        <taxon>Rotifera</taxon>
        <taxon>Eurotatoria</taxon>
        <taxon>Bdelloidea</taxon>
        <taxon>Philodinida</taxon>
        <taxon>Philodinidae</taxon>
        <taxon>Rotaria</taxon>
    </lineage>
</organism>
<proteinExistence type="predicted"/>
<evidence type="ECO:0000259" key="1">
    <source>
        <dbReference type="Pfam" id="PF17862"/>
    </source>
</evidence>
<dbReference type="Gene3D" id="1.10.8.60">
    <property type="match status" value="1"/>
</dbReference>